<sequence length="153" mass="17123">MSWCLCVSGVYRSLQQSYSISSQDILMAMDYCEESLQEIDITAFLQTLCGHIRVFRESSRAKKLGGGPRPATFSIGEVQEDQAEARTVMVNSCSTTAVEDGYEAKFKGKASQWTLDDSKILSFPLTLLQTDSTCEVYPDLHNIIQVYPKMLDD</sequence>
<comment type="caution">
    <text evidence="1">The sequence shown here is derived from an EMBL/GenBank/DDBJ whole genome shotgun (WGS) entry which is preliminary data.</text>
</comment>
<proteinExistence type="predicted"/>
<evidence type="ECO:0000313" key="2">
    <source>
        <dbReference type="Proteomes" id="UP001469553"/>
    </source>
</evidence>
<name>A0ABV0Z5Z5_9TELE</name>
<reference evidence="1 2" key="1">
    <citation type="submission" date="2021-06" db="EMBL/GenBank/DDBJ databases">
        <authorList>
            <person name="Palmer J.M."/>
        </authorList>
    </citation>
    <scope>NUCLEOTIDE SEQUENCE [LARGE SCALE GENOMIC DNA]</scope>
    <source>
        <strain evidence="1 2">AS_MEX2019</strain>
        <tissue evidence="1">Muscle</tissue>
    </source>
</reference>
<dbReference type="Proteomes" id="UP001469553">
    <property type="component" value="Unassembled WGS sequence"/>
</dbReference>
<gene>
    <name evidence="1" type="ORF">AMECASPLE_035153</name>
</gene>
<evidence type="ECO:0000313" key="1">
    <source>
        <dbReference type="EMBL" id="MEQ2301371.1"/>
    </source>
</evidence>
<protein>
    <submittedName>
        <fullName evidence="1">Uncharacterized protein</fullName>
    </submittedName>
</protein>
<dbReference type="InterPro" id="IPR033228">
    <property type="entry name" value="SZT2"/>
</dbReference>
<dbReference type="PANTHER" id="PTHR14918:SF3">
    <property type="entry name" value="KICSTOR COMPLEX PROTEIN SZT2"/>
    <property type="match status" value="1"/>
</dbReference>
<dbReference type="PANTHER" id="PTHR14918">
    <property type="entry name" value="KICSTOR COMPLEX PROTEIN SZT2"/>
    <property type="match status" value="1"/>
</dbReference>
<organism evidence="1 2">
    <name type="scientific">Ameca splendens</name>
    <dbReference type="NCBI Taxonomy" id="208324"/>
    <lineage>
        <taxon>Eukaryota</taxon>
        <taxon>Metazoa</taxon>
        <taxon>Chordata</taxon>
        <taxon>Craniata</taxon>
        <taxon>Vertebrata</taxon>
        <taxon>Euteleostomi</taxon>
        <taxon>Actinopterygii</taxon>
        <taxon>Neopterygii</taxon>
        <taxon>Teleostei</taxon>
        <taxon>Neoteleostei</taxon>
        <taxon>Acanthomorphata</taxon>
        <taxon>Ovalentaria</taxon>
        <taxon>Atherinomorphae</taxon>
        <taxon>Cyprinodontiformes</taxon>
        <taxon>Goodeidae</taxon>
        <taxon>Ameca</taxon>
    </lineage>
</organism>
<accession>A0ABV0Z5Z5</accession>
<keyword evidence="2" id="KW-1185">Reference proteome</keyword>
<dbReference type="EMBL" id="JAHRIP010052171">
    <property type="protein sequence ID" value="MEQ2301371.1"/>
    <property type="molecule type" value="Genomic_DNA"/>
</dbReference>